<protein>
    <submittedName>
        <fullName evidence="4">PDZ domain-containing protein</fullName>
    </submittedName>
</protein>
<feature type="compositionally biased region" description="Low complexity" evidence="1">
    <location>
        <begin position="167"/>
        <end position="185"/>
    </location>
</feature>
<sequence>MGTAAFLGEVKGWIERLGLPVEDAAELVGMEAQQLERLLSFPELAPMLRQVLRVLDGLGLGIVGVEHLTTAMVVRRLDQCREASKVTKSELAKRAEVNRAHLTSLFQHTDPDPKLETVLKLAAAIECDLTIVQRRELAKPAAPRHDVSPPMRDASSPAPASVPTPPIAVASRPLAAASARSDAGSTVDRVGRATENATPPPPKSAAPTASSSSSNEAQATSAPPSRSSPAPASETSSTTRSSAAPAQRPDRAVPRQTGATARPTGATSRPTGSESHATAPNGATSGIRAPSAGSAPTGAQPSPAAPPAPSPSTTSGVRPPPTRAAPHTTPTPTGAHSSSAAPPTPGTAPPPASLPPAHPAPPAAKAAARVGEGASSRPSPASPPPPNTTNTPPHLDPALNPALAHVLERIAAARSRAELDALTALHELEVQRLHHQHERQLAARLAAERAAAEEEARTNSIVLGGSAVAAAVASTTALALQTPENRQAAQAVLGFGGGALALAGALSQPGSAARNVCLGLGITAVGIAAADFLCRMFSEPAGGIGVAVRPGRGTLVIQSVVPQSAAATAGLIAGDELLHVDGVPIAQLGAPEATRRLRGDIGSQVRVRVRRHWNGGLEWDVSLVRTPR</sequence>
<dbReference type="Gene3D" id="2.30.42.10">
    <property type="match status" value="1"/>
</dbReference>
<proteinExistence type="predicted"/>
<dbReference type="RefSeq" id="WP_269038741.1">
    <property type="nucleotide sequence ID" value="NZ_CP114040.1"/>
</dbReference>
<feature type="compositionally biased region" description="Low complexity" evidence="1">
    <location>
        <begin position="289"/>
        <end position="302"/>
    </location>
</feature>
<dbReference type="InterPro" id="IPR001387">
    <property type="entry name" value="Cro/C1-type_HTH"/>
</dbReference>
<gene>
    <name evidence="4" type="ORF">O0S08_09600</name>
</gene>
<feature type="compositionally biased region" description="Pro residues" evidence="1">
    <location>
        <begin position="342"/>
        <end position="362"/>
    </location>
</feature>
<dbReference type="InterPro" id="IPR036034">
    <property type="entry name" value="PDZ_sf"/>
</dbReference>
<organism evidence="4 5">
    <name type="scientific">Nannocystis punicea</name>
    <dbReference type="NCBI Taxonomy" id="2995304"/>
    <lineage>
        <taxon>Bacteria</taxon>
        <taxon>Pseudomonadati</taxon>
        <taxon>Myxococcota</taxon>
        <taxon>Polyangia</taxon>
        <taxon>Nannocystales</taxon>
        <taxon>Nannocystaceae</taxon>
        <taxon>Nannocystis</taxon>
    </lineage>
</organism>
<dbReference type="SUPFAM" id="SSF50156">
    <property type="entry name" value="PDZ domain-like"/>
    <property type="match status" value="1"/>
</dbReference>
<feature type="domain" description="PDZ" evidence="2">
    <location>
        <begin position="533"/>
        <end position="598"/>
    </location>
</feature>
<dbReference type="SMART" id="SM00228">
    <property type="entry name" value="PDZ"/>
    <property type="match status" value="1"/>
</dbReference>
<evidence type="ECO:0000313" key="5">
    <source>
        <dbReference type="Proteomes" id="UP001164459"/>
    </source>
</evidence>
<reference evidence="4" key="1">
    <citation type="submission" date="2022-11" db="EMBL/GenBank/DDBJ databases">
        <title>Minimal conservation of predation-associated metabolite biosynthetic gene clusters underscores biosynthetic potential of Myxococcota including descriptions for ten novel species: Archangium lansinium sp. nov., Myxococcus landrumus sp. nov., Nannocystis bai.</title>
        <authorList>
            <person name="Ahearne A."/>
            <person name="Stevens C."/>
            <person name="Dowd S."/>
        </authorList>
    </citation>
    <scope>NUCLEOTIDE SEQUENCE</scope>
    <source>
        <strain evidence="4">Fl3</strain>
    </source>
</reference>
<evidence type="ECO:0000313" key="4">
    <source>
        <dbReference type="EMBL" id="WAS96401.1"/>
    </source>
</evidence>
<dbReference type="PROSITE" id="PS50943">
    <property type="entry name" value="HTH_CROC1"/>
    <property type="match status" value="1"/>
</dbReference>
<evidence type="ECO:0000259" key="2">
    <source>
        <dbReference type="PROSITE" id="PS50106"/>
    </source>
</evidence>
<dbReference type="EMBL" id="CP114040">
    <property type="protein sequence ID" value="WAS96401.1"/>
    <property type="molecule type" value="Genomic_DNA"/>
</dbReference>
<dbReference type="InterPro" id="IPR041489">
    <property type="entry name" value="PDZ_6"/>
</dbReference>
<name>A0ABY7HAY1_9BACT</name>
<dbReference type="Gene3D" id="1.10.260.40">
    <property type="entry name" value="lambda repressor-like DNA-binding domains"/>
    <property type="match status" value="1"/>
</dbReference>
<feature type="compositionally biased region" description="Low complexity" evidence="1">
    <location>
        <begin position="324"/>
        <end position="341"/>
    </location>
</feature>
<dbReference type="InterPro" id="IPR001478">
    <property type="entry name" value="PDZ"/>
</dbReference>
<dbReference type="Proteomes" id="UP001164459">
    <property type="component" value="Chromosome"/>
</dbReference>
<evidence type="ECO:0000256" key="1">
    <source>
        <dbReference type="SAM" id="MobiDB-lite"/>
    </source>
</evidence>
<feature type="domain" description="HTH cro/C1-type" evidence="3">
    <location>
        <begin position="77"/>
        <end position="132"/>
    </location>
</feature>
<feature type="compositionally biased region" description="Low complexity" evidence="1">
    <location>
        <begin position="363"/>
        <end position="379"/>
    </location>
</feature>
<feature type="compositionally biased region" description="Low complexity" evidence="1">
    <location>
        <begin position="205"/>
        <end position="246"/>
    </location>
</feature>
<evidence type="ECO:0000259" key="3">
    <source>
        <dbReference type="PROSITE" id="PS50943"/>
    </source>
</evidence>
<dbReference type="CDD" id="cd00093">
    <property type="entry name" value="HTH_XRE"/>
    <property type="match status" value="1"/>
</dbReference>
<dbReference type="InterPro" id="IPR010982">
    <property type="entry name" value="Lambda_DNA-bd_dom_sf"/>
</dbReference>
<feature type="compositionally biased region" description="Polar residues" evidence="1">
    <location>
        <begin position="265"/>
        <end position="284"/>
    </location>
</feature>
<dbReference type="CDD" id="cd06782">
    <property type="entry name" value="cpPDZ_CPP-like"/>
    <property type="match status" value="1"/>
</dbReference>
<dbReference type="SUPFAM" id="SSF47413">
    <property type="entry name" value="lambda repressor-like DNA-binding domains"/>
    <property type="match status" value="1"/>
</dbReference>
<keyword evidence="5" id="KW-1185">Reference proteome</keyword>
<accession>A0ABY7HAY1</accession>
<feature type="region of interest" description="Disordered" evidence="1">
    <location>
        <begin position="139"/>
        <end position="399"/>
    </location>
</feature>
<dbReference type="SMART" id="SM00530">
    <property type="entry name" value="HTH_XRE"/>
    <property type="match status" value="2"/>
</dbReference>
<dbReference type="Pfam" id="PF17820">
    <property type="entry name" value="PDZ_6"/>
    <property type="match status" value="1"/>
</dbReference>
<dbReference type="PROSITE" id="PS50106">
    <property type="entry name" value="PDZ"/>
    <property type="match status" value="1"/>
</dbReference>